<sequence length="280" mass="30307">MAGLVPWNLDAMLIQFLNEDLGPFDLTTQGLGELKDRVVQAQIIAKEPGVMAGGPFALRIFKLLDQEVQGTIHVAEGTRFLPGTVLLSLSGRAEAILEGERVALNLLARLSGIATRTRELVDLVADLPVRIADTRKTTPGLRLLEKYAVCCGGGTNHRMGLYDCVLIKDNHLALCGSVREAILRVRKAVPFTTKIVVECASLEAVAEACEARADVILLDNMPLEDIRQAVKIVNKRALVEASGGIGPHNVRLVAEQGVDIISTGYITHHAPWIDLSLRIS</sequence>
<organism evidence="15">
    <name type="scientific">Candidatus Caldatribacterium californiense</name>
    <dbReference type="NCBI Taxonomy" id="1454726"/>
    <lineage>
        <taxon>Bacteria</taxon>
        <taxon>Pseudomonadati</taxon>
        <taxon>Atribacterota</taxon>
        <taxon>Atribacteria</taxon>
        <taxon>Atribacterales</taxon>
        <taxon>Candidatus Caldatribacteriaceae</taxon>
        <taxon>Candidatus Caldatribacterium</taxon>
    </lineage>
</organism>
<evidence type="ECO:0000259" key="13">
    <source>
        <dbReference type="Pfam" id="PF01729"/>
    </source>
</evidence>
<dbReference type="NCBIfam" id="TIGR00078">
    <property type="entry name" value="nadC"/>
    <property type="match status" value="1"/>
</dbReference>
<dbReference type="EC" id="2.4.2.19" evidence="5"/>
<dbReference type="AlphaFoldDB" id="A0A7V3YHK9"/>
<dbReference type="InterPro" id="IPR022412">
    <property type="entry name" value="Quinolinate_PRibosylTrfase_N"/>
</dbReference>
<evidence type="ECO:0000256" key="3">
    <source>
        <dbReference type="ARBA" id="ARBA00009400"/>
    </source>
</evidence>
<keyword evidence="6" id="KW-0662">Pyridine nucleotide biosynthesis</keyword>
<keyword evidence="7 12" id="KW-0328">Glycosyltransferase</keyword>
<dbReference type="InterPro" id="IPR013785">
    <property type="entry name" value="Aldolase_TIM"/>
</dbReference>
<evidence type="ECO:0000313" key="15">
    <source>
        <dbReference type="EMBL" id="HGI31248.1"/>
    </source>
</evidence>
<dbReference type="Pfam" id="PF02749">
    <property type="entry name" value="QRPTase_N"/>
    <property type="match status" value="1"/>
</dbReference>
<dbReference type="InterPro" id="IPR004393">
    <property type="entry name" value="NadC"/>
</dbReference>
<dbReference type="InterPro" id="IPR037128">
    <property type="entry name" value="Quinolinate_PRibosylTase_N_sf"/>
</dbReference>
<gene>
    <name evidence="15" type="primary">nadC</name>
    <name evidence="15" type="ORF">ENV30_08100</name>
</gene>
<evidence type="ECO:0000256" key="11">
    <source>
        <dbReference type="ARBA" id="ARBA00069173"/>
    </source>
</evidence>
<dbReference type="FunFam" id="3.20.20.70:FF:000030">
    <property type="entry name" value="Nicotinate-nucleotide pyrophosphorylase, carboxylating"/>
    <property type="match status" value="1"/>
</dbReference>
<evidence type="ECO:0000256" key="2">
    <source>
        <dbReference type="ARBA" id="ARBA00004893"/>
    </source>
</evidence>
<comment type="caution">
    <text evidence="15">The sequence shown here is derived from an EMBL/GenBank/DDBJ whole genome shotgun (WGS) entry which is preliminary data.</text>
</comment>
<comment type="subunit">
    <text evidence="4">Hexamer formed by 3 homodimers.</text>
</comment>
<comment type="similarity">
    <text evidence="3 12">Belongs to the NadC/ModD family.</text>
</comment>
<dbReference type="Gene3D" id="3.20.20.70">
    <property type="entry name" value="Aldolase class I"/>
    <property type="match status" value="1"/>
</dbReference>
<evidence type="ECO:0000256" key="5">
    <source>
        <dbReference type="ARBA" id="ARBA00011944"/>
    </source>
</evidence>
<dbReference type="GO" id="GO:0009435">
    <property type="term" value="P:NAD+ biosynthetic process"/>
    <property type="evidence" value="ECO:0007669"/>
    <property type="project" value="UniProtKB-UniPathway"/>
</dbReference>
<name>A0A7V3YHK9_9BACT</name>
<dbReference type="InterPro" id="IPR002638">
    <property type="entry name" value="Quinolinate_PRibosylTrfase_C"/>
</dbReference>
<feature type="domain" description="Quinolinate phosphoribosyl transferase C-terminal" evidence="13">
    <location>
        <begin position="113"/>
        <end position="278"/>
    </location>
</feature>
<evidence type="ECO:0000256" key="10">
    <source>
        <dbReference type="ARBA" id="ARBA00047445"/>
    </source>
</evidence>
<dbReference type="InterPro" id="IPR036068">
    <property type="entry name" value="Nicotinate_pribotase-like_C"/>
</dbReference>
<dbReference type="SUPFAM" id="SSF54675">
    <property type="entry name" value="Nicotinate/Quinolinate PRTase N-terminal domain-like"/>
    <property type="match status" value="1"/>
</dbReference>
<dbReference type="UniPathway" id="UPA00253">
    <property type="reaction ID" value="UER00331"/>
</dbReference>
<dbReference type="FunFam" id="3.90.1170.20:FF:000001">
    <property type="entry name" value="Nicotinate-nucleotide diphosphorylase (Carboxylating)"/>
    <property type="match status" value="1"/>
</dbReference>
<comment type="pathway">
    <text evidence="2">Cofactor biosynthesis; NAD(+) biosynthesis; nicotinate D-ribonucleotide from quinolinate: step 1/1.</text>
</comment>
<evidence type="ECO:0000256" key="1">
    <source>
        <dbReference type="ARBA" id="ARBA00003237"/>
    </source>
</evidence>
<dbReference type="PIRSF" id="PIRSF006250">
    <property type="entry name" value="NadC_ModD"/>
    <property type="match status" value="1"/>
</dbReference>
<evidence type="ECO:0000256" key="6">
    <source>
        <dbReference type="ARBA" id="ARBA00022642"/>
    </source>
</evidence>
<feature type="domain" description="Quinolinate phosphoribosyl transferase N-terminal" evidence="14">
    <location>
        <begin position="25"/>
        <end position="111"/>
    </location>
</feature>
<reference evidence="15" key="1">
    <citation type="journal article" date="2020" name="mSystems">
        <title>Genome- and Community-Level Interaction Insights into Carbon Utilization and Element Cycling Functions of Hydrothermarchaeota in Hydrothermal Sediment.</title>
        <authorList>
            <person name="Zhou Z."/>
            <person name="Liu Y."/>
            <person name="Xu W."/>
            <person name="Pan J."/>
            <person name="Luo Z.H."/>
            <person name="Li M."/>
        </authorList>
    </citation>
    <scope>NUCLEOTIDE SEQUENCE [LARGE SCALE GENOMIC DNA]</scope>
    <source>
        <strain evidence="15">SpSt-747</strain>
    </source>
</reference>
<comment type="catalytic activity">
    <reaction evidence="10">
        <text>nicotinate beta-D-ribonucleotide + CO2 + diphosphate = quinolinate + 5-phospho-alpha-D-ribose 1-diphosphate + 2 H(+)</text>
        <dbReference type="Rhea" id="RHEA:12733"/>
        <dbReference type="ChEBI" id="CHEBI:15378"/>
        <dbReference type="ChEBI" id="CHEBI:16526"/>
        <dbReference type="ChEBI" id="CHEBI:29959"/>
        <dbReference type="ChEBI" id="CHEBI:33019"/>
        <dbReference type="ChEBI" id="CHEBI:57502"/>
        <dbReference type="ChEBI" id="CHEBI:58017"/>
        <dbReference type="EC" id="2.4.2.19"/>
    </reaction>
</comment>
<dbReference type="InterPro" id="IPR027277">
    <property type="entry name" value="NadC/ModD"/>
</dbReference>
<evidence type="ECO:0000256" key="7">
    <source>
        <dbReference type="ARBA" id="ARBA00022676"/>
    </source>
</evidence>
<evidence type="ECO:0000256" key="4">
    <source>
        <dbReference type="ARBA" id="ARBA00011218"/>
    </source>
</evidence>
<comment type="function">
    <text evidence="1">Involved in the catabolism of quinolinic acid (QA).</text>
</comment>
<dbReference type="GO" id="GO:0004514">
    <property type="term" value="F:nicotinate-nucleotide diphosphorylase (carboxylating) activity"/>
    <property type="evidence" value="ECO:0007669"/>
    <property type="project" value="UniProtKB-EC"/>
</dbReference>
<proteinExistence type="inferred from homology"/>
<dbReference type="PANTHER" id="PTHR32179">
    <property type="entry name" value="NICOTINATE-NUCLEOTIDE PYROPHOSPHORYLASE [CARBOXYLATING]"/>
    <property type="match status" value="1"/>
</dbReference>
<evidence type="ECO:0000259" key="14">
    <source>
        <dbReference type="Pfam" id="PF02749"/>
    </source>
</evidence>
<dbReference type="PANTHER" id="PTHR32179:SF3">
    <property type="entry name" value="NICOTINATE-NUCLEOTIDE PYROPHOSPHORYLASE [CARBOXYLATING]"/>
    <property type="match status" value="1"/>
</dbReference>
<evidence type="ECO:0000256" key="9">
    <source>
        <dbReference type="ARBA" id="ARBA00033102"/>
    </source>
</evidence>
<dbReference type="CDD" id="cd01572">
    <property type="entry name" value="QPRTase"/>
    <property type="match status" value="1"/>
</dbReference>
<dbReference type="Pfam" id="PF01729">
    <property type="entry name" value="QRPTase_C"/>
    <property type="match status" value="1"/>
</dbReference>
<dbReference type="GO" id="GO:0005737">
    <property type="term" value="C:cytoplasm"/>
    <property type="evidence" value="ECO:0007669"/>
    <property type="project" value="TreeGrafter"/>
</dbReference>
<protein>
    <recommendedName>
        <fullName evidence="11">Probable nicotinate-nucleotide pyrophosphorylase [carboxylating]</fullName>
        <ecNumber evidence="5">2.4.2.19</ecNumber>
    </recommendedName>
    <alternativeName>
        <fullName evidence="9">Quinolinate phosphoribosyltransferase [decarboxylating]</fullName>
    </alternativeName>
</protein>
<evidence type="ECO:0000256" key="12">
    <source>
        <dbReference type="PIRNR" id="PIRNR006250"/>
    </source>
</evidence>
<dbReference type="EMBL" id="DTFV01000116">
    <property type="protein sequence ID" value="HGI31248.1"/>
    <property type="molecule type" value="Genomic_DNA"/>
</dbReference>
<dbReference type="GO" id="GO:0034213">
    <property type="term" value="P:quinolinate catabolic process"/>
    <property type="evidence" value="ECO:0007669"/>
    <property type="project" value="TreeGrafter"/>
</dbReference>
<accession>A0A7V3YHK9</accession>
<evidence type="ECO:0000256" key="8">
    <source>
        <dbReference type="ARBA" id="ARBA00022679"/>
    </source>
</evidence>
<keyword evidence="8 12" id="KW-0808">Transferase</keyword>
<dbReference type="Gene3D" id="3.90.1170.20">
    <property type="entry name" value="Quinolinate phosphoribosyl transferase, N-terminal domain"/>
    <property type="match status" value="1"/>
</dbReference>
<dbReference type="SUPFAM" id="SSF51690">
    <property type="entry name" value="Nicotinate/Quinolinate PRTase C-terminal domain-like"/>
    <property type="match status" value="1"/>
</dbReference>